<evidence type="ECO:0000313" key="8">
    <source>
        <dbReference type="Proteomes" id="UP001595190"/>
    </source>
</evidence>
<name>A0ABV6ZJC7_9HYPH</name>
<dbReference type="InterPro" id="IPR009057">
    <property type="entry name" value="Homeodomain-like_sf"/>
</dbReference>
<dbReference type="Proteomes" id="UP001595190">
    <property type="component" value="Unassembled WGS sequence"/>
</dbReference>
<evidence type="ECO:0000256" key="2">
    <source>
        <dbReference type="PROSITE-ProRule" id="PRU00335"/>
    </source>
</evidence>
<evidence type="ECO:0000313" key="7">
    <source>
        <dbReference type="Proteomes" id="UP001555786"/>
    </source>
</evidence>
<evidence type="ECO:0000313" key="6">
    <source>
        <dbReference type="EMBL" id="MFC2252282.1"/>
    </source>
</evidence>
<reference evidence="6 8" key="2">
    <citation type="submission" date="2024-09" db="EMBL/GenBank/DDBJ databases">
        <title>Description of Labrys sedimenti sp. nov., isolated from a diclofenac-degrading enrichment culture, and genome-based reclassification of Labrys portucalensis as a later heterotypic synonym of Labrys neptuniae.</title>
        <authorList>
            <person name="Tancsics A."/>
            <person name="Csepanyi A."/>
        </authorList>
    </citation>
    <scope>NUCLEOTIDE SEQUENCE [LARGE SCALE GENOMIC DNA]</scope>
    <source>
        <strain evidence="6 8">LMG 23412</strain>
    </source>
</reference>
<dbReference type="EMBL" id="JBFNQD010000020">
    <property type="protein sequence ID" value="MEW9310005.1"/>
    <property type="molecule type" value="Genomic_DNA"/>
</dbReference>
<dbReference type="InterPro" id="IPR050109">
    <property type="entry name" value="HTH-type_TetR-like_transc_reg"/>
</dbReference>
<protein>
    <submittedName>
        <fullName evidence="6">TetR/AcrR family transcriptional regulator</fullName>
    </submittedName>
</protein>
<evidence type="ECO:0000313" key="5">
    <source>
        <dbReference type="EMBL" id="MEW9310005.1"/>
    </source>
</evidence>
<feature type="domain" description="HTH tetR-type" evidence="4">
    <location>
        <begin position="21"/>
        <end position="81"/>
    </location>
</feature>
<dbReference type="InterPro" id="IPR039536">
    <property type="entry name" value="TetR_C_Proteobacteria"/>
</dbReference>
<evidence type="ECO:0000256" key="3">
    <source>
        <dbReference type="SAM" id="MobiDB-lite"/>
    </source>
</evidence>
<dbReference type="InterPro" id="IPR036271">
    <property type="entry name" value="Tet_transcr_reg_TetR-rel_C_sf"/>
</dbReference>
<keyword evidence="1 2" id="KW-0238">DNA-binding</keyword>
<gene>
    <name evidence="5" type="ORF">ABXS05_30990</name>
    <name evidence="6" type="ORF">ACETRX_21780</name>
</gene>
<dbReference type="PANTHER" id="PTHR30055:SF223">
    <property type="entry name" value="HTH-TYPE TRANSCRIPTIONAL REGULATOR UIDR"/>
    <property type="match status" value="1"/>
</dbReference>
<dbReference type="SUPFAM" id="SSF46689">
    <property type="entry name" value="Homeodomain-like"/>
    <property type="match status" value="1"/>
</dbReference>
<evidence type="ECO:0000259" key="4">
    <source>
        <dbReference type="PROSITE" id="PS50977"/>
    </source>
</evidence>
<dbReference type="Pfam" id="PF00440">
    <property type="entry name" value="TetR_N"/>
    <property type="match status" value="1"/>
</dbReference>
<feature type="region of interest" description="Disordered" evidence="3">
    <location>
        <begin position="1"/>
        <end position="22"/>
    </location>
</feature>
<evidence type="ECO:0000256" key="1">
    <source>
        <dbReference type="ARBA" id="ARBA00023125"/>
    </source>
</evidence>
<dbReference type="Pfam" id="PF14246">
    <property type="entry name" value="TetR_C_7"/>
    <property type="match status" value="1"/>
</dbReference>
<organism evidence="6 8">
    <name type="scientific">Labrys neptuniae</name>
    <dbReference type="NCBI Taxonomy" id="376174"/>
    <lineage>
        <taxon>Bacteria</taxon>
        <taxon>Pseudomonadati</taxon>
        <taxon>Pseudomonadota</taxon>
        <taxon>Alphaproteobacteria</taxon>
        <taxon>Hyphomicrobiales</taxon>
        <taxon>Xanthobacteraceae</taxon>
        <taxon>Labrys</taxon>
    </lineage>
</organism>
<proteinExistence type="predicted"/>
<dbReference type="PROSITE" id="PS50977">
    <property type="entry name" value="HTH_TETR_2"/>
    <property type="match status" value="1"/>
</dbReference>
<dbReference type="SUPFAM" id="SSF48498">
    <property type="entry name" value="Tetracyclin repressor-like, C-terminal domain"/>
    <property type="match status" value="1"/>
</dbReference>
<dbReference type="RefSeq" id="WP_367626573.1">
    <property type="nucleotide sequence ID" value="NZ_JBFNQD010000020.1"/>
</dbReference>
<comment type="caution">
    <text evidence="6">The sequence shown here is derived from an EMBL/GenBank/DDBJ whole genome shotgun (WGS) entry which is preliminary data.</text>
</comment>
<dbReference type="InterPro" id="IPR001647">
    <property type="entry name" value="HTH_TetR"/>
</dbReference>
<feature type="DNA-binding region" description="H-T-H motif" evidence="2">
    <location>
        <begin position="44"/>
        <end position="63"/>
    </location>
</feature>
<dbReference type="EMBL" id="JBHGPK010000010">
    <property type="protein sequence ID" value="MFC2252282.1"/>
    <property type="molecule type" value="Genomic_DNA"/>
</dbReference>
<dbReference type="PRINTS" id="PR00455">
    <property type="entry name" value="HTHTETR"/>
</dbReference>
<reference evidence="5 7" key="1">
    <citation type="submission" date="2024-07" db="EMBL/GenBank/DDBJ databases">
        <title>Description of Labrys sedimenti sp. nov., isolated from a diclofenac-degrading enrichment culture.</title>
        <authorList>
            <person name="Tancsics A."/>
            <person name="Csepanyi A."/>
        </authorList>
    </citation>
    <scope>NUCLEOTIDE SEQUENCE [LARGE SCALE GENOMIC DNA]</scope>
    <source>
        <strain evidence="5 7">LMG 23578</strain>
    </source>
</reference>
<sequence length="218" mass="24677">MVLNSETPRRQRGRPQVRPDAETRQVIVEAARHEFHGQGYAGASMGRVAERAGVSTKTMYRLIPTKADLFRSVIAARISRFYLDLDEERLEKLPIDAALEHILIGYGALTFDEETVSSLRLVMAECDRFPEIATAFYELALRPTSQTMAAWLRRQHDLGEIEIEDPETAVGMLRGMMIMEPQRAIMLGLRSPPGREEIAARARYCARLFLSGCRVRRG</sequence>
<dbReference type="Gene3D" id="1.10.357.10">
    <property type="entry name" value="Tetracycline Repressor, domain 2"/>
    <property type="match status" value="1"/>
</dbReference>
<accession>A0ABV6ZJC7</accession>
<dbReference type="Proteomes" id="UP001555786">
    <property type="component" value="Unassembled WGS sequence"/>
</dbReference>
<keyword evidence="7" id="KW-1185">Reference proteome</keyword>
<dbReference type="PANTHER" id="PTHR30055">
    <property type="entry name" value="HTH-TYPE TRANSCRIPTIONAL REGULATOR RUTR"/>
    <property type="match status" value="1"/>
</dbReference>